<organism evidence="2 3">
    <name type="scientific">Capronia epimyces CBS 606.96</name>
    <dbReference type="NCBI Taxonomy" id="1182542"/>
    <lineage>
        <taxon>Eukaryota</taxon>
        <taxon>Fungi</taxon>
        <taxon>Dikarya</taxon>
        <taxon>Ascomycota</taxon>
        <taxon>Pezizomycotina</taxon>
        <taxon>Eurotiomycetes</taxon>
        <taxon>Chaetothyriomycetidae</taxon>
        <taxon>Chaetothyriales</taxon>
        <taxon>Herpotrichiellaceae</taxon>
        <taxon>Capronia</taxon>
    </lineage>
</organism>
<dbReference type="AlphaFoldDB" id="W9YIJ6"/>
<dbReference type="Proteomes" id="UP000019478">
    <property type="component" value="Unassembled WGS sequence"/>
</dbReference>
<protein>
    <submittedName>
        <fullName evidence="2">Uncharacterized protein</fullName>
    </submittedName>
</protein>
<gene>
    <name evidence="2" type="ORF">A1O3_02145</name>
</gene>
<dbReference type="HOGENOM" id="CLU_1147061_0_0_1"/>
<comment type="caution">
    <text evidence="2">The sequence shown here is derived from an EMBL/GenBank/DDBJ whole genome shotgun (WGS) entry which is preliminary data.</text>
</comment>
<feature type="region of interest" description="Disordered" evidence="1">
    <location>
        <begin position="219"/>
        <end position="242"/>
    </location>
</feature>
<keyword evidence="3" id="KW-1185">Reference proteome</keyword>
<dbReference type="GeneID" id="19166278"/>
<sequence>MHRDPNRSNVYVRLADFLDKPRLQPRSKQKHQARARQRAVLDERSELHAFISDEYWDSHYAEIAQRNYGWRDQNWALVKCLFAHRDRLAPYPWLPRECWLVGWALFHLEKPLRDFLVWSLHQEEDCEENVTIEIFGKHLEAWADFFESQRAKRYVYVSTIVCRHPSFILDQLKVGAPWSAHYFASQPMHRQWAHKTWKTHWRNGGGKDIRTMAPNREFDNDSNTDWDHDAAGIQPGREGIWT</sequence>
<reference evidence="2 3" key="1">
    <citation type="submission" date="2013-03" db="EMBL/GenBank/DDBJ databases">
        <title>The Genome Sequence of Capronia epimyces CBS 606.96.</title>
        <authorList>
            <consortium name="The Broad Institute Genomics Platform"/>
            <person name="Cuomo C."/>
            <person name="de Hoog S."/>
            <person name="Gorbushina A."/>
            <person name="Walker B."/>
            <person name="Young S.K."/>
            <person name="Zeng Q."/>
            <person name="Gargeya S."/>
            <person name="Fitzgerald M."/>
            <person name="Haas B."/>
            <person name="Abouelleil A."/>
            <person name="Allen A.W."/>
            <person name="Alvarado L."/>
            <person name="Arachchi H.M."/>
            <person name="Berlin A.M."/>
            <person name="Chapman S.B."/>
            <person name="Gainer-Dewar J."/>
            <person name="Goldberg J."/>
            <person name="Griggs A."/>
            <person name="Gujja S."/>
            <person name="Hansen M."/>
            <person name="Howarth C."/>
            <person name="Imamovic A."/>
            <person name="Ireland A."/>
            <person name="Larimer J."/>
            <person name="McCowan C."/>
            <person name="Murphy C."/>
            <person name="Pearson M."/>
            <person name="Poon T.W."/>
            <person name="Priest M."/>
            <person name="Roberts A."/>
            <person name="Saif S."/>
            <person name="Shea T."/>
            <person name="Sisk P."/>
            <person name="Sykes S."/>
            <person name="Wortman J."/>
            <person name="Nusbaum C."/>
            <person name="Birren B."/>
        </authorList>
    </citation>
    <scope>NUCLEOTIDE SEQUENCE [LARGE SCALE GENOMIC DNA]</scope>
    <source>
        <strain evidence="2 3">CBS 606.96</strain>
    </source>
</reference>
<evidence type="ECO:0000313" key="2">
    <source>
        <dbReference type="EMBL" id="EXJ89081.1"/>
    </source>
</evidence>
<dbReference type="EMBL" id="AMGY01000002">
    <property type="protein sequence ID" value="EXJ89081.1"/>
    <property type="molecule type" value="Genomic_DNA"/>
</dbReference>
<evidence type="ECO:0000313" key="3">
    <source>
        <dbReference type="Proteomes" id="UP000019478"/>
    </source>
</evidence>
<name>W9YIJ6_9EURO</name>
<proteinExistence type="predicted"/>
<dbReference type="RefSeq" id="XP_007730478.1">
    <property type="nucleotide sequence ID" value="XM_007732288.1"/>
</dbReference>
<evidence type="ECO:0000256" key="1">
    <source>
        <dbReference type="SAM" id="MobiDB-lite"/>
    </source>
</evidence>
<accession>W9YIJ6</accession>